<sequence length="101" mass="10902">MIGGPMDISKVITQATPPDSSTPTTDGPKPLGKDDFLKLLVTQLQHQDPLKPMENEDFVAQTAQFSQLEQMSKLVSLMEKSVTLQENAQNKTATTGTTAVA</sequence>
<dbReference type="GO" id="GO:0044781">
    <property type="term" value="P:bacterial-type flagellum organization"/>
    <property type="evidence" value="ECO:0007669"/>
    <property type="project" value="UniProtKB-KW"/>
</dbReference>
<reference evidence="6 7" key="1">
    <citation type="journal article" date="2010" name="Proc. Natl. Acad. Sci. U.S.A.">
        <title>A Nitrospira metagenome illuminates the physiology and evolution of globally important nitrite-oxidizing bacteria.</title>
        <authorList>
            <person name="Lucker S."/>
            <person name="Wagner M."/>
            <person name="Maixner F."/>
            <person name="Pelletier E."/>
            <person name="Koch H."/>
            <person name="Vacherie B."/>
            <person name="Rattei T."/>
            <person name="Sinninghe Damste J."/>
            <person name="Spieck E."/>
            <person name="Le Paslier D."/>
            <person name="Daims H."/>
        </authorList>
    </citation>
    <scope>NUCLEOTIDE SEQUENCE [LARGE SCALE GENOMIC DNA]</scope>
</reference>
<accession>D8PFH2</accession>
<comment type="similarity">
    <text evidence="1">Belongs to the FlgD family.</text>
</comment>
<dbReference type="KEGG" id="nde:NIDE2296"/>
<evidence type="ECO:0000313" key="7">
    <source>
        <dbReference type="Proteomes" id="UP000001660"/>
    </source>
</evidence>
<keyword evidence="6" id="KW-0966">Cell projection</keyword>
<dbReference type="eggNOG" id="COG1843">
    <property type="taxonomic scope" value="Bacteria"/>
</dbReference>
<dbReference type="AlphaFoldDB" id="D8PFH2"/>
<proteinExistence type="inferred from homology"/>
<name>D8PFH2_9BACT</name>
<evidence type="ECO:0000256" key="3">
    <source>
        <dbReference type="ARBA" id="ARBA00022795"/>
    </source>
</evidence>
<keyword evidence="6" id="KW-0282">Flagellum</keyword>
<gene>
    <name evidence="6" type="primary">flgD</name>
    <name evidence="6" type="ORF">NIDE2296</name>
</gene>
<evidence type="ECO:0000256" key="5">
    <source>
        <dbReference type="SAM" id="MobiDB-lite"/>
    </source>
</evidence>
<dbReference type="Proteomes" id="UP000001660">
    <property type="component" value="Chromosome"/>
</dbReference>
<keyword evidence="7" id="KW-1185">Reference proteome</keyword>
<dbReference type="InterPro" id="IPR005648">
    <property type="entry name" value="FlgD"/>
</dbReference>
<dbReference type="HOGENOM" id="CLU_2286356_0_0_0"/>
<protein>
    <recommendedName>
        <fullName evidence="2">Basal-body rod modification protein FlgD</fullName>
    </recommendedName>
</protein>
<dbReference type="Pfam" id="PF03963">
    <property type="entry name" value="FlgD"/>
    <property type="match status" value="1"/>
</dbReference>
<feature type="compositionally biased region" description="Low complexity" evidence="5">
    <location>
        <begin position="16"/>
        <end position="28"/>
    </location>
</feature>
<evidence type="ECO:0000256" key="2">
    <source>
        <dbReference type="ARBA" id="ARBA00016013"/>
    </source>
</evidence>
<organism evidence="6 7">
    <name type="scientific">Nitrospira defluvii</name>
    <dbReference type="NCBI Taxonomy" id="330214"/>
    <lineage>
        <taxon>Bacteria</taxon>
        <taxon>Pseudomonadati</taxon>
        <taxon>Nitrospirota</taxon>
        <taxon>Nitrospiria</taxon>
        <taxon>Nitrospirales</taxon>
        <taxon>Nitrospiraceae</taxon>
        <taxon>Nitrospira</taxon>
    </lineage>
</organism>
<dbReference type="EMBL" id="FP929003">
    <property type="protein sequence ID" value="CBK42009.1"/>
    <property type="molecule type" value="Genomic_DNA"/>
</dbReference>
<evidence type="ECO:0000256" key="1">
    <source>
        <dbReference type="ARBA" id="ARBA00010577"/>
    </source>
</evidence>
<comment type="function">
    <text evidence="4">Required for flagellar hook formation. May act as a scaffolding protein.</text>
</comment>
<keyword evidence="6" id="KW-0969">Cilium</keyword>
<evidence type="ECO:0000313" key="6">
    <source>
        <dbReference type="EMBL" id="CBK42009.1"/>
    </source>
</evidence>
<evidence type="ECO:0000256" key="4">
    <source>
        <dbReference type="ARBA" id="ARBA00024746"/>
    </source>
</evidence>
<dbReference type="STRING" id="330214.NIDE2296"/>
<keyword evidence="3" id="KW-1005">Bacterial flagellum biogenesis</keyword>
<feature type="region of interest" description="Disordered" evidence="5">
    <location>
        <begin position="1"/>
        <end position="33"/>
    </location>
</feature>